<organism evidence="1 2">
    <name type="scientific">Streptomyces tuirus</name>
    <dbReference type="NCBI Taxonomy" id="68278"/>
    <lineage>
        <taxon>Bacteria</taxon>
        <taxon>Bacillati</taxon>
        <taxon>Actinomycetota</taxon>
        <taxon>Actinomycetes</taxon>
        <taxon>Kitasatosporales</taxon>
        <taxon>Streptomycetaceae</taxon>
        <taxon>Streptomyces</taxon>
    </lineage>
</organism>
<dbReference type="InterPro" id="IPR016024">
    <property type="entry name" value="ARM-type_fold"/>
</dbReference>
<dbReference type="Proteomes" id="UP000682308">
    <property type="component" value="Unassembled WGS sequence"/>
</dbReference>
<reference evidence="1 2" key="1">
    <citation type="submission" date="2021-04" db="EMBL/GenBank/DDBJ databases">
        <title>Characterization of the biosynthetic gene cluster of new lipopeptides with antitumor activity in the genome of the marine Streptomyces PHM034.</title>
        <authorList>
            <person name="Ceniceros A."/>
            <person name="Canedo L."/>
            <person name="Mendez C."/>
            <person name="Olano C."/>
            <person name="Schleissner C."/>
            <person name="Cuevas C."/>
            <person name="De La Calle F."/>
            <person name="Salas J.A."/>
        </authorList>
    </citation>
    <scope>NUCLEOTIDE SEQUENCE [LARGE SCALE GENOMIC DNA]</scope>
    <source>
        <strain evidence="1 2">PHM034</strain>
    </source>
</reference>
<comment type="caution">
    <text evidence="1">The sequence shown here is derived from an EMBL/GenBank/DDBJ whole genome shotgun (WGS) entry which is preliminary data.</text>
</comment>
<accession>A0A941J580</accession>
<keyword evidence="2" id="KW-1185">Reference proteome</keyword>
<dbReference type="InterPro" id="IPR011989">
    <property type="entry name" value="ARM-like"/>
</dbReference>
<dbReference type="EMBL" id="JAGTPG010000002">
    <property type="protein sequence ID" value="MBR8639734.1"/>
    <property type="molecule type" value="Genomic_DNA"/>
</dbReference>
<protein>
    <recommendedName>
        <fullName evidence="3">HEAT repeat domain-containing protein</fullName>
    </recommendedName>
</protein>
<gene>
    <name evidence="1" type="ORF">KEF29_11565</name>
</gene>
<proteinExistence type="predicted"/>
<evidence type="ECO:0000313" key="1">
    <source>
        <dbReference type="EMBL" id="MBR8639734.1"/>
    </source>
</evidence>
<dbReference type="AlphaFoldDB" id="A0A941J580"/>
<evidence type="ECO:0000313" key="2">
    <source>
        <dbReference type="Proteomes" id="UP000682308"/>
    </source>
</evidence>
<evidence type="ECO:0008006" key="3">
    <source>
        <dbReference type="Google" id="ProtNLM"/>
    </source>
</evidence>
<sequence>MAWALVAHLEADPQHTWRTRDALHGLTQALPDVRRLADDSPAGEVRAAALSLLDGDDASDGQARHDVRRFVRSLDDPHEAVRYEAVLGLERWVEANGSLPPDSEHARAGLAALTANPSPRLRQAATGLLEALDSGPGI</sequence>
<dbReference type="Gene3D" id="1.25.10.10">
    <property type="entry name" value="Leucine-rich Repeat Variant"/>
    <property type="match status" value="1"/>
</dbReference>
<dbReference type="SUPFAM" id="SSF48371">
    <property type="entry name" value="ARM repeat"/>
    <property type="match status" value="1"/>
</dbReference>
<name>A0A941J580_9ACTN</name>